<dbReference type="GO" id="GO:0000124">
    <property type="term" value="C:SAGA complex"/>
    <property type="evidence" value="ECO:0007669"/>
    <property type="project" value="TreeGrafter"/>
</dbReference>
<dbReference type="RefSeq" id="XP_023463969.1">
    <property type="nucleotide sequence ID" value="XM_023610191.1"/>
</dbReference>
<dbReference type="EMBL" id="KZ303855">
    <property type="protein sequence ID" value="PHZ10261.1"/>
    <property type="molecule type" value="Genomic_DNA"/>
</dbReference>
<dbReference type="GO" id="GO:0003713">
    <property type="term" value="F:transcription coactivator activity"/>
    <property type="evidence" value="ECO:0007669"/>
    <property type="project" value="TreeGrafter"/>
</dbReference>
<feature type="region of interest" description="Disordered" evidence="6">
    <location>
        <begin position="301"/>
        <end position="325"/>
    </location>
</feature>
<gene>
    <name evidence="7" type="ORF">RHIMIDRAFT_245375</name>
</gene>
<dbReference type="AlphaFoldDB" id="A0A2G4SNA2"/>
<dbReference type="GO" id="GO:0006357">
    <property type="term" value="P:regulation of transcription by RNA polymerase II"/>
    <property type="evidence" value="ECO:0007669"/>
    <property type="project" value="TreeGrafter"/>
</dbReference>
<comment type="subcellular location">
    <subcellularLocation>
        <location evidence="1">Nucleus</location>
    </subcellularLocation>
</comment>
<dbReference type="GeneID" id="35441181"/>
<dbReference type="InterPro" id="IPR019340">
    <property type="entry name" value="Histone_AcTrfase_su3"/>
</dbReference>
<organism evidence="7 8">
    <name type="scientific">Rhizopus microsporus ATCC 52813</name>
    <dbReference type="NCBI Taxonomy" id="1340429"/>
    <lineage>
        <taxon>Eukaryota</taxon>
        <taxon>Fungi</taxon>
        <taxon>Fungi incertae sedis</taxon>
        <taxon>Mucoromycota</taxon>
        <taxon>Mucoromycotina</taxon>
        <taxon>Mucoromycetes</taxon>
        <taxon>Mucorales</taxon>
        <taxon>Mucorineae</taxon>
        <taxon>Rhizopodaceae</taxon>
        <taxon>Rhizopus</taxon>
    </lineage>
</organism>
<protein>
    <submittedName>
        <fullName evidence="7">Uncharacterized protein</fullName>
    </submittedName>
</protein>
<keyword evidence="8" id="KW-1185">Reference proteome</keyword>
<evidence type="ECO:0000256" key="2">
    <source>
        <dbReference type="ARBA" id="ARBA00005330"/>
    </source>
</evidence>
<sequence>MRRYSQPVTVSAATALHYRQFKNSSSVSSNIGSIPDPIDLLKIKADLEAILPISERRIHNLQKDLVHLKKNVKIKSEPEKKPPREDDNGKEEYKNLLMTRLNNLKDEPIIYNNSHNKQQLERQLALETLRKKRRRDESIQGSFNKKPTQTIKLKRADETSPPTAKKSHNMKRKKASQINDKEDELDFVRVKPKDQIPILTFWTAIDPHFRPLEEADRELLLEKPDDETAYIIPPLGRHYTEVWSEDDSISIPGLNLSPSTSCSSRQGSYDNIKYSNQITEEHLLKEDISCGALTERLLSSLIPDKESNETDEDNDEDDDGYLHQGQLDANDFEDRLMTELRYVGLFADDDVDWNAKEDDEICAELRAVAKELKEQHAINESRKKKLLRVVDNQLQYEQYRHVLDTLDAQVEQCYLKRFRTQKSKKRKNAPINGKSSLSDHAIYVMNKRKAWIEALENIFKDKNVVMPTESIYGEP</sequence>
<dbReference type="PANTHER" id="PTHR13556">
    <property type="entry name" value="TRANSCRIPTIONAL ADAPTER 3-RELATED"/>
    <property type="match status" value="1"/>
</dbReference>
<feature type="compositionally biased region" description="Basic and acidic residues" evidence="6">
    <location>
        <begin position="74"/>
        <end position="92"/>
    </location>
</feature>
<dbReference type="Proteomes" id="UP000242254">
    <property type="component" value="Unassembled WGS sequence"/>
</dbReference>
<dbReference type="GO" id="GO:0005634">
    <property type="term" value="C:nucleus"/>
    <property type="evidence" value="ECO:0007669"/>
    <property type="project" value="UniProtKB-SubCell"/>
</dbReference>
<evidence type="ECO:0000256" key="5">
    <source>
        <dbReference type="ARBA" id="ARBA00023242"/>
    </source>
</evidence>
<feature type="region of interest" description="Disordered" evidence="6">
    <location>
        <begin position="72"/>
        <end position="92"/>
    </location>
</feature>
<name>A0A2G4SNA2_RHIZD</name>
<dbReference type="STRING" id="1340429.A0A2G4SNA2"/>
<proteinExistence type="inferred from homology"/>
<evidence type="ECO:0000256" key="6">
    <source>
        <dbReference type="SAM" id="MobiDB-lite"/>
    </source>
</evidence>
<evidence type="ECO:0000256" key="3">
    <source>
        <dbReference type="ARBA" id="ARBA00023015"/>
    </source>
</evidence>
<evidence type="ECO:0000313" key="7">
    <source>
        <dbReference type="EMBL" id="PHZ10261.1"/>
    </source>
</evidence>
<feature type="compositionally biased region" description="Polar residues" evidence="6">
    <location>
        <begin position="139"/>
        <end position="151"/>
    </location>
</feature>
<reference evidence="7 8" key="1">
    <citation type="journal article" date="2016" name="Proc. Natl. Acad. Sci. U.S.A.">
        <title>Lipid metabolic changes in an early divergent fungus govern the establishment of a mutualistic symbiosis with endobacteria.</title>
        <authorList>
            <person name="Lastovetsky O.A."/>
            <person name="Gaspar M.L."/>
            <person name="Mondo S.J."/>
            <person name="LaButti K.M."/>
            <person name="Sandor L."/>
            <person name="Grigoriev I.V."/>
            <person name="Henry S.A."/>
            <person name="Pawlowska T.E."/>
        </authorList>
    </citation>
    <scope>NUCLEOTIDE SEQUENCE [LARGE SCALE GENOMIC DNA]</scope>
    <source>
        <strain evidence="7 8">ATCC 52813</strain>
    </source>
</reference>
<feature type="compositionally biased region" description="Basic residues" evidence="6">
    <location>
        <begin position="165"/>
        <end position="175"/>
    </location>
</feature>
<evidence type="ECO:0000313" key="8">
    <source>
        <dbReference type="Proteomes" id="UP000242254"/>
    </source>
</evidence>
<dbReference type="PANTHER" id="PTHR13556:SF2">
    <property type="entry name" value="TRANSCRIPTIONAL ADAPTER 3"/>
    <property type="match status" value="1"/>
</dbReference>
<evidence type="ECO:0000256" key="1">
    <source>
        <dbReference type="ARBA" id="ARBA00004123"/>
    </source>
</evidence>
<keyword evidence="5" id="KW-0539">Nucleus</keyword>
<keyword evidence="4" id="KW-0804">Transcription</keyword>
<feature type="region of interest" description="Disordered" evidence="6">
    <location>
        <begin position="131"/>
        <end position="178"/>
    </location>
</feature>
<feature type="compositionally biased region" description="Acidic residues" evidence="6">
    <location>
        <begin position="309"/>
        <end position="319"/>
    </location>
</feature>
<evidence type="ECO:0000256" key="4">
    <source>
        <dbReference type="ARBA" id="ARBA00023163"/>
    </source>
</evidence>
<accession>A0A2G4SNA2</accession>
<comment type="similarity">
    <text evidence="2">Belongs to the NGG1 family.</text>
</comment>
<dbReference type="Pfam" id="PF10198">
    <property type="entry name" value="Ada3"/>
    <property type="match status" value="1"/>
</dbReference>
<keyword evidence="3" id="KW-0805">Transcription regulation</keyword>